<dbReference type="PRINTS" id="PR00045">
    <property type="entry name" value="SIGMA54FCT"/>
</dbReference>
<dbReference type="Pfam" id="PF04963">
    <property type="entry name" value="Sigma54_CBD"/>
    <property type="match status" value="1"/>
</dbReference>
<dbReference type="RefSeq" id="WP_201362090.1">
    <property type="nucleotide sequence ID" value="NZ_BNJJ01000006.1"/>
</dbReference>
<accession>A0ABQ3VFP2</accession>
<feature type="domain" description="RNA polymerase sigma factor 54 DNA-binding" evidence="9">
    <location>
        <begin position="337"/>
        <end position="483"/>
    </location>
</feature>
<dbReference type="Pfam" id="PF00309">
    <property type="entry name" value="Sigma54_AID"/>
    <property type="match status" value="1"/>
</dbReference>
<dbReference type="NCBIfam" id="TIGR02395">
    <property type="entry name" value="rpoN_sigma"/>
    <property type="match status" value="1"/>
</dbReference>
<evidence type="ECO:0000313" key="12">
    <source>
        <dbReference type="Proteomes" id="UP000635565"/>
    </source>
</evidence>
<dbReference type="Proteomes" id="UP000635565">
    <property type="component" value="Unassembled WGS sequence"/>
</dbReference>
<keyword evidence="4" id="KW-0548">Nucleotidyltransferase</keyword>
<evidence type="ECO:0000256" key="1">
    <source>
        <dbReference type="ARBA" id="ARBA00008798"/>
    </source>
</evidence>
<dbReference type="InterPro" id="IPR007634">
    <property type="entry name" value="RNA_pol_sigma_54_DNA-bd"/>
</dbReference>
<dbReference type="Gene3D" id="1.10.10.60">
    <property type="entry name" value="Homeodomain-like"/>
    <property type="match status" value="1"/>
</dbReference>
<dbReference type="InterPro" id="IPR000394">
    <property type="entry name" value="RNA_pol_sigma_54"/>
</dbReference>
<dbReference type="Gene3D" id="1.10.10.1330">
    <property type="entry name" value="RNA polymerase sigma-54 factor, core-binding domain"/>
    <property type="match status" value="1"/>
</dbReference>
<comment type="caution">
    <text evidence="11">The sequence shown here is derived from an EMBL/GenBank/DDBJ whole genome shotgun (WGS) entry which is preliminary data.</text>
</comment>
<keyword evidence="2" id="KW-0240">DNA-directed RNA polymerase</keyword>
<dbReference type="Pfam" id="PF04552">
    <property type="entry name" value="Sigma54_DBD"/>
    <property type="match status" value="1"/>
</dbReference>
<evidence type="ECO:0000256" key="5">
    <source>
        <dbReference type="ARBA" id="ARBA00023015"/>
    </source>
</evidence>
<sequence>MRLEQTPRTDQNVRISARLVTSSTILHLSSDELERTINQEQTENPALQVTEQRICQFCSTPLYGPTCTVCSRITQQTPQLTFTPETPRQTITSDGPWGQQLFFYDSDNYGFTEADNDDAYDPMARIPTSETLVENLLHQLEALISPEDASIAEQLVGNLDSRGYLEISPQEIAQHLQVPLERVTYVLSQLQTLEPVGIGARDLRECLLLQLAALGEQQPPYPLAYTLIDRYLEQLGHNQFADVARKLKVPEAEVRRASDYIGTMLHPFPGYIYNSVNNDTPLGSSTSYIHPDVIIRKGENGFEIELMEEKRYNFRIETHYPGHSDQAASENNTDVQKYMYQNRDRAKFFVECIYRRWRTLRRVAEIVVSRQQEFLEKGIRYLYPLTRAEVASILHLDEGTVSRATANKYALLPNGRLIPIAYFFDGSLRIKDMLRELMQSEDPRQRLSDEELAHILTARGIPLARRTIAKYREEMGIGSSRERG</sequence>
<feature type="domain" description="RNA polymerase sigma factor 54 core-binding" evidence="10">
    <location>
        <begin position="125"/>
        <end position="320"/>
    </location>
</feature>
<evidence type="ECO:0000259" key="10">
    <source>
        <dbReference type="Pfam" id="PF04963"/>
    </source>
</evidence>
<dbReference type="EMBL" id="BNJJ01000006">
    <property type="protein sequence ID" value="GHO84473.1"/>
    <property type="molecule type" value="Genomic_DNA"/>
</dbReference>
<evidence type="ECO:0000256" key="6">
    <source>
        <dbReference type="ARBA" id="ARBA00023082"/>
    </source>
</evidence>
<comment type="similarity">
    <text evidence="1">Belongs to the sigma-54 factor family.</text>
</comment>
<keyword evidence="5" id="KW-0805">Transcription regulation</keyword>
<dbReference type="InterPro" id="IPR038709">
    <property type="entry name" value="RpoN_core-bd_sf"/>
</dbReference>
<dbReference type="PROSITE" id="PS00718">
    <property type="entry name" value="SIGMA54_2"/>
    <property type="match status" value="1"/>
</dbReference>
<dbReference type="PANTHER" id="PTHR32248">
    <property type="entry name" value="RNA POLYMERASE SIGMA-54 FACTOR"/>
    <property type="match status" value="1"/>
</dbReference>
<keyword evidence="7" id="KW-0238">DNA-binding</keyword>
<evidence type="ECO:0000256" key="3">
    <source>
        <dbReference type="ARBA" id="ARBA00022679"/>
    </source>
</evidence>
<reference evidence="11 12" key="1">
    <citation type="journal article" date="2021" name="Int. J. Syst. Evol. Microbiol.">
        <title>Reticulibacter mediterranei gen. nov., sp. nov., within the new family Reticulibacteraceae fam. nov., and Ktedonospora formicarum gen. nov., sp. nov., Ktedonobacter robiniae sp. nov., Dictyobacter formicarum sp. nov. and Dictyobacter arantiisoli sp. nov., belonging to the class Ktedonobacteria.</title>
        <authorList>
            <person name="Yabe S."/>
            <person name="Zheng Y."/>
            <person name="Wang C.M."/>
            <person name="Sakai Y."/>
            <person name="Abe K."/>
            <person name="Yokota A."/>
            <person name="Donadio S."/>
            <person name="Cavaletti L."/>
            <person name="Monciardini P."/>
        </authorList>
    </citation>
    <scope>NUCLEOTIDE SEQUENCE [LARGE SCALE GENOMIC DNA]</scope>
    <source>
        <strain evidence="11 12">SOSP1-9</strain>
    </source>
</reference>
<name>A0ABQ3VFP2_9CHLR</name>
<dbReference type="PIRSF" id="PIRSF000774">
    <property type="entry name" value="RpoN"/>
    <property type="match status" value="1"/>
</dbReference>
<dbReference type="PROSITE" id="PS50044">
    <property type="entry name" value="SIGMA54_3"/>
    <property type="match status" value="1"/>
</dbReference>
<proteinExistence type="inferred from homology"/>
<evidence type="ECO:0000313" key="11">
    <source>
        <dbReference type="EMBL" id="GHO84473.1"/>
    </source>
</evidence>
<dbReference type="InterPro" id="IPR007046">
    <property type="entry name" value="RNA_pol_sigma_54_core-bd"/>
</dbReference>
<evidence type="ECO:0000256" key="2">
    <source>
        <dbReference type="ARBA" id="ARBA00022478"/>
    </source>
</evidence>
<evidence type="ECO:0000256" key="8">
    <source>
        <dbReference type="ARBA" id="ARBA00023163"/>
    </source>
</evidence>
<keyword evidence="3" id="KW-0808">Transferase</keyword>
<protein>
    <submittedName>
        <fullName evidence="11">RNA polymerase sigma-54 factor</fullName>
    </submittedName>
</protein>
<evidence type="ECO:0000259" key="9">
    <source>
        <dbReference type="Pfam" id="PF04552"/>
    </source>
</evidence>
<keyword evidence="6" id="KW-0731">Sigma factor</keyword>
<dbReference type="PANTHER" id="PTHR32248:SF4">
    <property type="entry name" value="RNA POLYMERASE SIGMA-54 FACTOR"/>
    <property type="match status" value="1"/>
</dbReference>
<evidence type="ECO:0000256" key="4">
    <source>
        <dbReference type="ARBA" id="ARBA00022695"/>
    </source>
</evidence>
<organism evidence="11 12">
    <name type="scientific">Dictyobacter formicarum</name>
    <dbReference type="NCBI Taxonomy" id="2778368"/>
    <lineage>
        <taxon>Bacteria</taxon>
        <taxon>Bacillati</taxon>
        <taxon>Chloroflexota</taxon>
        <taxon>Ktedonobacteria</taxon>
        <taxon>Ktedonobacterales</taxon>
        <taxon>Dictyobacteraceae</taxon>
        <taxon>Dictyobacter</taxon>
    </lineage>
</organism>
<evidence type="ECO:0000256" key="7">
    <source>
        <dbReference type="ARBA" id="ARBA00023125"/>
    </source>
</evidence>
<gene>
    <name evidence="11" type="ORF">KSZ_24790</name>
</gene>
<keyword evidence="12" id="KW-1185">Reference proteome</keyword>
<keyword evidence="8" id="KW-0804">Transcription</keyword>